<evidence type="ECO:0000313" key="3">
    <source>
        <dbReference type="Proteomes" id="UP000636709"/>
    </source>
</evidence>
<reference evidence="2" key="1">
    <citation type="submission" date="2020-07" db="EMBL/GenBank/DDBJ databases">
        <title>Genome sequence and genetic diversity analysis of an under-domesticated orphan crop, white fonio (Digitaria exilis).</title>
        <authorList>
            <person name="Bennetzen J.L."/>
            <person name="Chen S."/>
            <person name="Ma X."/>
            <person name="Wang X."/>
            <person name="Yssel A.E.J."/>
            <person name="Chaluvadi S.R."/>
            <person name="Johnson M."/>
            <person name="Gangashetty P."/>
            <person name="Hamidou F."/>
            <person name="Sanogo M.D."/>
            <person name="Zwaenepoel A."/>
            <person name="Wallace J."/>
            <person name="Van De Peer Y."/>
            <person name="Van Deynze A."/>
        </authorList>
    </citation>
    <scope>NUCLEOTIDE SEQUENCE</scope>
    <source>
        <tissue evidence="2">Leaves</tissue>
    </source>
</reference>
<name>A0A835FW91_9POAL</name>
<dbReference type="Proteomes" id="UP000636709">
    <property type="component" value="Unassembled WGS sequence"/>
</dbReference>
<evidence type="ECO:0000256" key="1">
    <source>
        <dbReference type="SAM" id="MobiDB-lite"/>
    </source>
</evidence>
<accession>A0A835FW91</accession>
<dbReference type="AlphaFoldDB" id="A0A835FW91"/>
<comment type="caution">
    <text evidence="2">The sequence shown here is derived from an EMBL/GenBank/DDBJ whole genome shotgun (WGS) entry which is preliminary data.</text>
</comment>
<proteinExistence type="predicted"/>
<dbReference type="EMBL" id="JACEFO010000145">
    <property type="protein sequence ID" value="KAF8780033.1"/>
    <property type="molecule type" value="Genomic_DNA"/>
</dbReference>
<organism evidence="2 3">
    <name type="scientific">Digitaria exilis</name>
    <dbReference type="NCBI Taxonomy" id="1010633"/>
    <lineage>
        <taxon>Eukaryota</taxon>
        <taxon>Viridiplantae</taxon>
        <taxon>Streptophyta</taxon>
        <taxon>Embryophyta</taxon>
        <taxon>Tracheophyta</taxon>
        <taxon>Spermatophyta</taxon>
        <taxon>Magnoliopsida</taxon>
        <taxon>Liliopsida</taxon>
        <taxon>Poales</taxon>
        <taxon>Poaceae</taxon>
        <taxon>PACMAD clade</taxon>
        <taxon>Panicoideae</taxon>
        <taxon>Panicodae</taxon>
        <taxon>Paniceae</taxon>
        <taxon>Anthephorinae</taxon>
        <taxon>Digitaria</taxon>
    </lineage>
</organism>
<feature type="region of interest" description="Disordered" evidence="1">
    <location>
        <begin position="1"/>
        <end position="37"/>
    </location>
</feature>
<gene>
    <name evidence="2" type="ORF">HU200_001999</name>
</gene>
<evidence type="ECO:0000313" key="2">
    <source>
        <dbReference type="EMBL" id="KAF8780033.1"/>
    </source>
</evidence>
<keyword evidence="3" id="KW-1185">Reference proteome</keyword>
<sequence>MLLFSEPGLAKHGSLTGDDSWSGSKLAHSVPTQQGGAPDMYFKAEAIGKHPSIADVQTMMVQR</sequence>
<protein>
    <submittedName>
        <fullName evidence="2">Uncharacterized protein</fullName>
    </submittedName>
</protein>